<dbReference type="InterPro" id="IPR011006">
    <property type="entry name" value="CheY-like_superfamily"/>
</dbReference>
<evidence type="ECO:0000256" key="1">
    <source>
        <dbReference type="SAM" id="Coils"/>
    </source>
</evidence>
<dbReference type="PROSITE" id="PS50921">
    <property type="entry name" value="ANTAR"/>
    <property type="match status" value="1"/>
</dbReference>
<feature type="coiled-coil region" evidence="1">
    <location>
        <begin position="111"/>
        <end position="145"/>
    </location>
</feature>
<organism evidence="3 4">
    <name type="scientific">Crenothrix polyspora</name>
    <dbReference type="NCBI Taxonomy" id="360316"/>
    <lineage>
        <taxon>Bacteria</taxon>
        <taxon>Pseudomonadati</taxon>
        <taxon>Pseudomonadota</taxon>
        <taxon>Gammaproteobacteria</taxon>
        <taxon>Methylococcales</taxon>
        <taxon>Crenotrichaceae</taxon>
        <taxon>Crenothrix</taxon>
    </lineage>
</organism>
<sequence length="189" mass="21104">MLNILLVENNVNSTLLEKALVKCGYDFLKVQGGASFLTLAKAHDPDVIIFNLDTPSDPLISSLYSFHQYKPLPVIMFANHCCGDTINKVINAEVSVLIIDGLTGVRINSIIQVAMAKFNQLQLLKEALEEARSQLESRKQIDRAKTILMKTQNFTENVAYHTLRKLAMDRNITLGEMAKNVIAMAELLK</sequence>
<evidence type="ECO:0000313" key="4">
    <source>
        <dbReference type="Proteomes" id="UP000195667"/>
    </source>
</evidence>
<dbReference type="Gene3D" id="1.10.10.10">
    <property type="entry name" value="Winged helix-like DNA-binding domain superfamily/Winged helix DNA-binding domain"/>
    <property type="match status" value="1"/>
</dbReference>
<dbReference type="AlphaFoldDB" id="A0A1R4H496"/>
<reference evidence="4" key="1">
    <citation type="submission" date="2017-02" db="EMBL/GenBank/DDBJ databases">
        <authorList>
            <person name="Daims H."/>
        </authorList>
    </citation>
    <scope>NUCLEOTIDE SEQUENCE [LARGE SCALE GENOMIC DNA]</scope>
</reference>
<feature type="domain" description="ANTAR" evidence="2">
    <location>
        <begin position="121"/>
        <end position="182"/>
    </location>
</feature>
<dbReference type="Gene3D" id="3.40.50.2300">
    <property type="match status" value="1"/>
</dbReference>
<dbReference type="SUPFAM" id="SSF52172">
    <property type="entry name" value="CheY-like"/>
    <property type="match status" value="1"/>
</dbReference>
<dbReference type="SMART" id="SM01012">
    <property type="entry name" value="ANTAR"/>
    <property type="match status" value="1"/>
</dbReference>
<keyword evidence="4" id="KW-1185">Reference proteome</keyword>
<dbReference type="InterPro" id="IPR008327">
    <property type="entry name" value="Sig_transdc_resp-reg_antiterm"/>
</dbReference>
<dbReference type="InterPro" id="IPR005561">
    <property type="entry name" value="ANTAR"/>
</dbReference>
<dbReference type="InterPro" id="IPR036388">
    <property type="entry name" value="WH-like_DNA-bd_sf"/>
</dbReference>
<dbReference type="PIRSF" id="PIRSF036382">
    <property type="entry name" value="RR_antiterm"/>
    <property type="match status" value="1"/>
</dbReference>
<protein>
    <submittedName>
        <fullName evidence="3">Putative Response regulator with antiterminator output domain</fullName>
    </submittedName>
</protein>
<proteinExistence type="predicted"/>
<keyword evidence="1" id="KW-0175">Coiled coil</keyword>
<dbReference type="Pfam" id="PF03861">
    <property type="entry name" value="ANTAR"/>
    <property type="match status" value="1"/>
</dbReference>
<gene>
    <name evidence="3" type="ORF">CRENPOLYSF1_150088</name>
</gene>
<accession>A0A1R4H496</accession>
<dbReference type="RefSeq" id="WP_087142632.1">
    <property type="nucleotide sequence ID" value="NZ_FUKI01000057.1"/>
</dbReference>
<evidence type="ECO:0000259" key="2">
    <source>
        <dbReference type="PROSITE" id="PS50921"/>
    </source>
</evidence>
<dbReference type="EMBL" id="FUKI01000057">
    <property type="protein sequence ID" value="SJM90660.1"/>
    <property type="molecule type" value="Genomic_DNA"/>
</dbReference>
<dbReference type="GO" id="GO:0003723">
    <property type="term" value="F:RNA binding"/>
    <property type="evidence" value="ECO:0007669"/>
    <property type="project" value="InterPro"/>
</dbReference>
<evidence type="ECO:0000313" key="3">
    <source>
        <dbReference type="EMBL" id="SJM90660.1"/>
    </source>
</evidence>
<dbReference type="OrthoDB" id="9782798at2"/>
<name>A0A1R4H496_9GAMM</name>
<dbReference type="Proteomes" id="UP000195667">
    <property type="component" value="Unassembled WGS sequence"/>
</dbReference>